<keyword evidence="2" id="KW-0067">ATP-binding</keyword>
<dbReference type="InterPro" id="IPR000432">
    <property type="entry name" value="DNA_mismatch_repair_MutS_C"/>
</dbReference>
<evidence type="ECO:0000313" key="5">
    <source>
        <dbReference type="EMBL" id="RYC31329.1"/>
    </source>
</evidence>
<name>A0A4Q2U463_9HYPH</name>
<evidence type="ECO:0000313" key="6">
    <source>
        <dbReference type="Proteomes" id="UP000290759"/>
    </source>
</evidence>
<dbReference type="OrthoDB" id="9808166at2"/>
<accession>A0A4Q2U463</accession>
<dbReference type="GO" id="GO:0030983">
    <property type="term" value="F:mismatched DNA binding"/>
    <property type="evidence" value="ECO:0007669"/>
    <property type="project" value="InterPro"/>
</dbReference>
<reference evidence="5 6" key="1">
    <citation type="submission" date="2018-12" db="EMBL/GenBank/DDBJ databases">
        <authorList>
            <person name="Grouzdev D.S."/>
            <person name="Krutkina M.S."/>
        </authorList>
    </citation>
    <scope>NUCLEOTIDE SEQUENCE [LARGE SCALE GENOMIC DNA]</scope>
    <source>
        <strain evidence="5 6">RmlP026</strain>
    </source>
</reference>
<evidence type="ECO:0000256" key="3">
    <source>
        <dbReference type="ARBA" id="ARBA00023125"/>
    </source>
</evidence>
<gene>
    <name evidence="5" type="ORF">D3273_14540</name>
</gene>
<evidence type="ECO:0000256" key="2">
    <source>
        <dbReference type="ARBA" id="ARBA00022840"/>
    </source>
</evidence>
<dbReference type="EMBL" id="QYBB01000015">
    <property type="protein sequence ID" value="RYC31329.1"/>
    <property type="molecule type" value="Genomic_DNA"/>
</dbReference>
<dbReference type="AlphaFoldDB" id="A0A4Q2U463"/>
<dbReference type="GO" id="GO:0005524">
    <property type="term" value="F:ATP binding"/>
    <property type="evidence" value="ECO:0007669"/>
    <property type="project" value="UniProtKB-KW"/>
</dbReference>
<dbReference type="InterPro" id="IPR027417">
    <property type="entry name" value="P-loop_NTPase"/>
</dbReference>
<dbReference type="GO" id="GO:0006298">
    <property type="term" value="P:mismatch repair"/>
    <property type="evidence" value="ECO:0007669"/>
    <property type="project" value="InterPro"/>
</dbReference>
<protein>
    <submittedName>
        <fullName evidence="5">DNA mismatch repair protein MutS</fullName>
    </submittedName>
</protein>
<dbReference type="GO" id="GO:0005829">
    <property type="term" value="C:cytosol"/>
    <property type="evidence" value="ECO:0007669"/>
    <property type="project" value="TreeGrafter"/>
</dbReference>
<dbReference type="PANTHER" id="PTHR11361:SF34">
    <property type="entry name" value="DNA MISMATCH REPAIR PROTEIN MSH1, MITOCHONDRIAL"/>
    <property type="match status" value="1"/>
</dbReference>
<dbReference type="Pfam" id="PF00488">
    <property type="entry name" value="MutS_V"/>
    <property type="match status" value="1"/>
</dbReference>
<keyword evidence="3" id="KW-0238">DNA-binding</keyword>
<comment type="caution">
    <text evidence="5">The sequence shown here is derived from an EMBL/GenBank/DDBJ whole genome shotgun (WGS) entry which is preliminary data.</text>
</comment>
<dbReference type="PANTHER" id="PTHR11361">
    <property type="entry name" value="DNA MISMATCH REPAIR PROTEIN MUTS FAMILY MEMBER"/>
    <property type="match status" value="1"/>
</dbReference>
<dbReference type="InterPro" id="IPR045076">
    <property type="entry name" value="MutS"/>
</dbReference>
<dbReference type="Gene3D" id="3.40.50.300">
    <property type="entry name" value="P-loop containing nucleotide triphosphate hydrolases"/>
    <property type="match status" value="1"/>
</dbReference>
<evidence type="ECO:0000256" key="1">
    <source>
        <dbReference type="ARBA" id="ARBA00022741"/>
    </source>
</evidence>
<dbReference type="Proteomes" id="UP000290759">
    <property type="component" value="Unassembled WGS sequence"/>
</dbReference>
<reference evidence="5 6" key="2">
    <citation type="submission" date="2019-02" db="EMBL/GenBank/DDBJ databases">
        <title>'Lichenibacterium ramalinii' gen. nov. sp. nov., 'Lichenibacterium minor' gen. nov. sp. nov.</title>
        <authorList>
            <person name="Pankratov T."/>
        </authorList>
    </citation>
    <scope>NUCLEOTIDE SEQUENCE [LARGE SCALE GENOMIC DNA]</scope>
    <source>
        <strain evidence="5 6">RmlP026</strain>
    </source>
</reference>
<proteinExistence type="predicted"/>
<feature type="domain" description="DNA mismatch repair proteins mutS family" evidence="4">
    <location>
        <begin position="430"/>
        <end position="606"/>
    </location>
</feature>
<evidence type="ECO:0000259" key="4">
    <source>
        <dbReference type="SMART" id="SM00534"/>
    </source>
</evidence>
<sequence>MIFRPRGRIRHACDVLRSDATRIAVRLDALKGRVPRSWRSPFRSWRGGEPPTASWRCRSTGLRPEGMEFPAIAARLMTPAGLEPGASAMDEATSTTPSFEPSSTVFVSLLWRAEAEANEAARAPDCFHDLALEGFVAGLIAGREQHTLAPLYWAPLIEIGAVHHRQAVVRDLLDDWIARICEAFTDAMQRVRDGFVQADRHRHELQKRRLLLAALERYCEGVSTLADTLGRCSLSSSGLRALDDFLFALVRSDAFGALRRETEAVAAGLAAVRYDVKVYGGGLRVERRGQGHDQGAEVETLFAKFRQGAPAERPPEPRDAPGLNSIEEVILEFVARLQPELFDRMAVLAEGARAALDLTLCRIDREFQFFLAYRDAIAPLRRAGLRFCLPTVTREKAVSSRDGFDVALATRLVREGTPVVTNGFDLAAGERILLVSGPNQGGKTTFARAFGQMHHLASLGLPVPGSAATLHLADAVFTHFEREESVVDQRSKLEDDLVRVRDLLGAATPASVIVLNEIFSSTTLDDAVFLAGEVLRRVVALDVLCVLVTFLDELVALSPTIVSAVSTVVPDDPARRTFEIVRRPADGRSYALAIAEKHRLTYAALSDRLHF</sequence>
<dbReference type="SMART" id="SM00534">
    <property type="entry name" value="MUTSac"/>
    <property type="match status" value="1"/>
</dbReference>
<keyword evidence="6" id="KW-1185">Reference proteome</keyword>
<dbReference type="SUPFAM" id="SSF52540">
    <property type="entry name" value="P-loop containing nucleoside triphosphate hydrolases"/>
    <property type="match status" value="1"/>
</dbReference>
<keyword evidence="1" id="KW-0547">Nucleotide-binding</keyword>
<organism evidence="5 6">
    <name type="scientific">Lichenibacterium minor</name>
    <dbReference type="NCBI Taxonomy" id="2316528"/>
    <lineage>
        <taxon>Bacteria</taxon>
        <taxon>Pseudomonadati</taxon>
        <taxon>Pseudomonadota</taxon>
        <taxon>Alphaproteobacteria</taxon>
        <taxon>Hyphomicrobiales</taxon>
        <taxon>Lichenihabitantaceae</taxon>
        <taxon>Lichenibacterium</taxon>
    </lineage>
</organism>
<dbReference type="GO" id="GO:0140664">
    <property type="term" value="F:ATP-dependent DNA damage sensor activity"/>
    <property type="evidence" value="ECO:0007669"/>
    <property type="project" value="InterPro"/>
</dbReference>